<evidence type="ECO:0000259" key="2">
    <source>
        <dbReference type="PROSITE" id="PS50031"/>
    </source>
</evidence>
<dbReference type="SUPFAM" id="SSF47473">
    <property type="entry name" value="EF-hand"/>
    <property type="match status" value="1"/>
</dbReference>
<name>A0A540NS73_MALBA</name>
<proteinExistence type="predicted"/>
<dbReference type="STRING" id="106549.A0A540NS73"/>
<dbReference type="PANTHER" id="PTHR11216">
    <property type="entry name" value="EH DOMAIN"/>
    <property type="match status" value="1"/>
</dbReference>
<dbReference type="EMBL" id="VIEB01000008">
    <property type="protein sequence ID" value="TQE13891.1"/>
    <property type="molecule type" value="Genomic_DNA"/>
</dbReference>
<keyword evidence="1" id="KW-1133">Transmembrane helix</keyword>
<dbReference type="GO" id="GO:0005737">
    <property type="term" value="C:cytoplasm"/>
    <property type="evidence" value="ECO:0007669"/>
    <property type="project" value="TreeGrafter"/>
</dbReference>
<evidence type="ECO:0008006" key="6">
    <source>
        <dbReference type="Google" id="ProtNLM"/>
    </source>
</evidence>
<keyword evidence="1" id="KW-0812">Transmembrane</keyword>
<dbReference type="InterPro" id="IPR002048">
    <property type="entry name" value="EF_hand_dom"/>
</dbReference>
<dbReference type="GO" id="GO:0005886">
    <property type="term" value="C:plasma membrane"/>
    <property type="evidence" value="ECO:0007669"/>
    <property type="project" value="TreeGrafter"/>
</dbReference>
<protein>
    <recommendedName>
        <fullName evidence="6">EF-hand domain-containing protein</fullName>
    </recommendedName>
</protein>
<reference evidence="4 5" key="1">
    <citation type="journal article" date="2019" name="G3 (Bethesda)">
        <title>Sequencing of a Wild Apple (Malus baccata) Genome Unravels the Differences Between Cultivated and Wild Apple Species Regarding Disease Resistance and Cold Tolerance.</title>
        <authorList>
            <person name="Chen X."/>
        </authorList>
    </citation>
    <scope>NUCLEOTIDE SEQUENCE [LARGE SCALE GENOMIC DNA]</scope>
    <source>
        <strain evidence="5">cv. Shandingzi</strain>
        <tissue evidence="4">Leaves</tissue>
    </source>
</reference>
<dbReference type="PROSITE" id="PS50031">
    <property type="entry name" value="EH"/>
    <property type="match status" value="1"/>
</dbReference>
<dbReference type="InterPro" id="IPR000261">
    <property type="entry name" value="EH_dom"/>
</dbReference>
<feature type="transmembrane region" description="Helical" evidence="1">
    <location>
        <begin position="60"/>
        <end position="79"/>
    </location>
</feature>
<dbReference type="GO" id="GO:0016197">
    <property type="term" value="P:endosomal transport"/>
    <property type="evidence" value="ECO:0007669"/>
    <property type="project" value="TreeGrafter"/>
</dbReference>
<dbReference type="Proteomes" id="UP000315295">
    <property type="component" value="Unassembled WGS sequence"/>
</dbReference>
<dbReference type="GO" id="GO:0005509">
    <property type="term" value="F:calcium ion binding"/>
    <property type="evidence" value="ECO:0007669"/>
    <property type="project" value="InterPro"/>
</dbReference>
<keyword evidence="1" id="KW-0472">Membrane</keyword>
<evidence type="ECO:0000313" key="5">
    <source>
        <dbReference type="Proteomes" id="UP000315295"/>
    </source>
</evidence>
<dbReference type="PANTHER" id="PTHR11216:SF161">
    <property type="entry name" value="CALCIUM-BINDING EF HAND FAMILY PROTEIN"/>
    <property type="match status" value="1"/>
</dbReference>
<dbReference type="PROSITE" id="PS50222">
    <property type="entry name" value="EF_HAND_2"/>
    <property type="match status" value="1"/>
</dbReference>
<dbReference type="InterPro" id="IPR011992">
    <property type="entry name" value="EF-hand-dom_pair"/>
</dbReference>
<evidence type="ECO:0000259" key="3">
    <source>
        <dbReference type="PROSITE" id="PS50222"/>
    </source>
</evidence>
<evidence type="ECO:0000313" key="4">
    <source>
        <dbReference type="EMBL" id="TQE13891.1"/>
    </source>
</evidence>
<comment type="caution">
    <text evidence="4">The sequence shown here is derived from an EMBL/GenBank/DDBJ whole genome shotgun (WGS) entry which is preliminary data.</text>
</comment>
<organism evidence="4 5">
    <name type="scientific">Malus baccata</name>
    <name type="common">Siberian crab apple</name>
    <name type="synonym">Pyrus baccata</name>
    <dbReference type="NCBI Taxonomy" id="106549"/>
    <lineage>
        <taxon>Eukaryota</taxon>
        <taxon>Viridiplantae</taxon>
        <taxon>Streptophyta</taxon>
        <taxon>Embryophyta</taxon>
        <taxon>Tracheophyta</taxon>
        <taxon>Spermatophyta</taxon>
        <taxon>Magnoliopsida</taxon>
        <taxon>eudicotyledons</taxon>
        <taxon>Gunneridae</taxon>
        <taxon>Pentapetalae</taxon>
        <taxon>rosids</taxon>
        <taxon>fabids</taxon>
        <taxon>Rosales</taxon>
        <taxon>Rosaceae</taxon>
        <taxon>Amygdaloideae</taxon>
        <taxon>Maleae</taxon>
        <taxon>Malus</taxon>
    </lineage>
</organism>
<keyword evidence="5" id="KW-1185">Reference proteome</keyword>
<accession>A0A540NS73</accession>
<dbReference type="GO" id="GO:0006897">
    <property type="term" value="P:endocytosis"/>
    <property type="evidence" value="ECO:0007669"/>
    <property type="project" value="TreeGrafter"/>
</dbReference>
<gene>
    <name evidence="4" type="ORF">C1H46_000522</name>
</gene>
<feature type="domain" description="EF-hand" evidence="3">
    <location>
        <begin position="22"/>
        <end position="57"/>
    </location>
</feature>
<evidence type="ECO:0000256" key="1">
    <source>
        <dbReference type="SAM" id="Phobius"/>
    </source>
</evidence>
<dbReference type="GO" id="GO:0005634">
    <property type="term" value="C:nucleus"/>
    <property type="evidence" value="ECO:0007669"/>
    <property type="project" value="TreeGrafter"/>
</dbReference>
<sequence length="81" mass="9063">MVWSSANRNPTVAMASAQNQSANVNLFDEYFRRGDLDRNGRISGNEAVAFFQGSGLPKHVLAKVLSLSLSLYIYIYVYIFV</sequence>
<dbReference type="AlphaFoldDB" id="A0A540NS73"/>
<dbReference type="Gene3D" id="1.10.238.10">
    <property type="entry name" value="EF-hand"/>
    <property type="match status" value="1"/>
</dbReference>
<feature type="domain" description="EH" evidence="2">
    <location>
        <begin position="23"/>
        <end position="81"/>
    </location>
</feature>